<dbReference type="eggNOG" id="COG2885">
    <property type="taxonomic scope" value="Bacteria"/>
</dbReference>
<evidence type="ECO:0000256" key="4">
    <source>
        <dbReference type="PROSITE-ProRule" id="PRU00473"/>
    </source>
</evidence>
<dbReference type="InterPro" id="IPR050330">
    <property type="entry name" value="Bact_OuterMem_StrucFunc"/>
</dbReference>
<organism evidence="6 7">
    <name type="scientific">Methylobacterium nodulans (strain LMG 21967 / CNCM I-2342 / ORS 2060)</name>
    <dbReference type="NCBI Taxonomy" id="460265"/>
    <lineage>
        <taxon>Bacteria</taxon>
        <taxon>Pseudomonadati</taxon>
        <taxon>Pseudomonadota</taxon>
        <taxon>Alphaproteobacteria</taxon>
        <taxon>Hyphomicrobiales</taxon>
        <taxon>Methylobacteriaceae</taxon>
        <taxon>Methylobacterium</taxon>
    </lineage>
</organism>
<dbReference type="InterPro" id="IPR006690">
    <property type="entry name" value="OMPA-like_CS"/>
</dbReference>
<evidence type="ECO:0000259" key="5">
    <source>
        <dbReference type="PROSITE" id="PS51123"/>
    </source>
</evidence>
<dbReference type="EMBL" id="CP001349">
    <property type="protein sequence ID" value="ACL58054.1"/>
    <property type="molecule type" value="Genomic_DNA"/>
</dbReference>
<dbReference type="KEGG" id="mno:Mnod_3121"/>
<dbReference type="InterPro" id="IPR006664">
    <property type="entry name" value="OMP_bac"/>
</dbReference>
<dbReference type="InterPro" id="IPR036737">
    <property type="entry name" value="OmpA-like_sf"/>
</dbReference>
<reference evidence="6 7" key="1">
    <citation type="submission" date="2009-01" db="EMBL/GenBank/DDBJ databases">
        <title>Complete sequence of chromosome of Methylobacterium nodulans ORS 2060.</title>
        <authorList>
            <consortium name="US DOE Joint Genome Institute"/>
            <person name="Lucas S."/>
            <person name="Copeland A."/>
            <person name="Lapidus A."/>
            <person name="Glavina del Rio T."/>
            <person name="Dalin E."/>
            <person name="Tice H."/>
            <person name="Bruce D."/>
            <person name="Goodwin L."/>
            <person name="Pitluck S."/>
            <person name="Sims D."/>
            <person name="Brettin T."/>
            <person name="Detter J.C."/>
            <person name="Han C."/>
            <person name="Larimer F."/>
            <person name="Land M."/>
            <person name="Hauser L."/>
            <person name="Kyrpides N."/>
            <person name="Ivanova N."/>
            <person name="Marx C.J."/>
            <person name="Richardson P."/>
        </authorList>
    </citation>
    <scope>NUCLEOTIDE SEQUENCE [LARGE SCALE GENOMIC DNA]</scope>
    <source>
        <strain evidence="7">LMG 21967 / CNCM I-2342 / ORS 2060</strain>
    </source>
</reference>
<evidence type="ECO:0000256" key="2">
    <source>
        <dbReference type="ARBA" id="ARBA00023136"/>
    </source>
</evidence>
<dbReference type="STRING" id="460265.Mnod_3121"/>
<dbReference type="PANTHER" id="PTHR30329:SF21">
    <property type="entry name" value="LIPOPROTEIN YIAD-RELATED"/>
    <property type="match status" value="1"/>
</dbReference>
<dbReference type="AlphaFoldDB" id="B8IJK6"/>
<keyword evidence="2 4" id="KW-0472">Membrane</keyword>
<dbReference type="InterPro" id="IPR006665">
    <property type="entry name" value="OmpA-like"/>
</dbReference>
<dbReference type="PROSITE" id="PS01068">
    <property type="entry name" value="OMPA_1"/>
    <property type="match status" value="1"/>
</dbReference>
<gene>
    <name evidence="6" type="ordered locus">Mnod_3121</name>
</gene>
<comment type="subcellular location">
    <subcellularLocation>
        <location evidence="1">Cell outer membrane</location>
    </subcellularLocation>
</comment>
<proteinExistence type="predicted"/>
<dbReference type="Proteomes" id="UP000008207">
    <property type="component" value="Chromosome"/>
</dbReference>
<evidence type="ECO:0000313" key="7">
    <source>
        <dbReference type="Proteomes" id="UP000008207"/>
    </source>
</evidence>
<dbReference type="PRINTS" id="PR01021">
    <property type="entry name" value="OMPADOMAIN"/>
</dbReference>
<evidence type="ECO:0000256" key="1">
    <source>
        <dbReference type="ARBA" id="ARBA00004442"/>
    </source>
</evidence>
<dbReference type="PANTHER" id="PTHR30329">
    <property type="entry name" value="STATOR ELEMENT OF FLAGELLAR MOTOR COMPLEX"/>
    <property type="match status" value="1"/>
</dbReference>
<dbReference type="HOGENOM" id="CLU_016890_5_2_5"/>
<protein>
    <submittedName>
        <fullName evidence="6">OmpA/MotB domain protein</fullName>
    </submittedName>
</protein>
<evidence type="ECO:0000256" key="3">
    <source>
        <dbReference type="ARBA" id="ARBA00023237"/>
    </source>
</evidence>
<dbReference type="PROSITE" id="PS51123">
    <property type="entry name" value="OMPA_2"/>
    <property type="match status" value="1"/>
</dbReference>
<dbReference type="Gene3D" id="3.30.1330.60">
    <property type="entry name" value="OmpA-like domain"/>
    <property type="match status" value="1"/>
</dbReference>
<feature type="domain" description="OmpA-like" evidence="5">
    <location>
        <begin position="68"/>
        <end position="186"/>
    </location>
</feature>
<accession>B8IJK6</accession>
<dbReference type="SUPFAM" id="SSF103088">
    <property type="entry name" value="OmpA-like"/>
    <property type="match status" value="1"/>
</dbReference>
<sequence>MVLGAAEARAQNIVTEDEIVRALMPHGQTRGLTIAVQDRVAREGQTFLDSLRNRTSLAAAERERLAALSADKPSIALDIPFDFNSSRIGDAALPQVSTLGSSLARPELRDSTILIVGHTDGKGSDRVNQRLSERRAEAVKQYIVRNYDVPGANLISVGYGKSRLKVSNNPYAAANRRVTAINMSAPVVANRD</sequence>
<dbReference type="CDD" id="cd07185">
    <property type="entry name" value="OmpA_C-like"/>
    <property type="match status" value="1"/>
</dbReference>
<evidence type="ECO:0000313" key="6">
    <source>
        <dbReference type="EMBL" id="ACL58054.1"/>
    </source>
</evidence>
<name>B8IJK6_METNO</name>
<dbReference type="Pfam" id="PF00691">
    <property type="entry name" value="OmpA"/>
    <property type="match status" value="1"/>
</dbReference>
<keyword evidence="7" id="KW-1185">Reference proteome</keyword>
<keyword evidence="3" id="KW-0998">Cell outer membrane</keyword>
<dbReference type="GO" id="GO:0009279">
    <property type="term" value="C:cell outer membrane"/>
    <property type="evidence" value="ECO:0007669"/>
    <property type="project" value="UniProtKB-SubCell"/>
</dbReference>